<gene>
    <name evidence="2" type="ORF">DZD52_16530</name>
</gene>
<organism evidence="2 3">
    <name type="scientific">Xanthomonas nasturtii</name>
    <dbReference type="NCBI Taxonomy" id="1843581"/>
    <lineage>
        <taxon>Bacteria</taxon>
        <taxon>Pseudomonadati</taxon>
        <taxon>Pseudomonadota</taxon>
        <taxon>Gammaproteobacteria</taxon>
        <taxon>Lysobacterales</taxon>
        <taxon>Lysobacteraceae</taxon>
        <taxon>Xanthomonas</taxon>
    </lineage>
</organism>
<dbReference type="EMBL" id="QUZM01000039">
    <property type="protein sequence ID" value="RFF37513.1"/>
    <property type="molecule type" value="Genomic_DNA"/>
</dbReference>
<evidence type="ECO:0000256" key="1">
    <source>
        <dbReference type="SAM" id="SignalP"/>
    </source>
</evidence>
<dbReference type="AlphaFoldDB" id="A0A3E1KH71"/>
<protein>
    <recommendedName>
        <fullName evidence="4">Peptidase</fullName>
    </recommendedName>
</protein>
<evidence type="ECO:0000313" key="2">
    <source>
        <dbReference type="EMBL" id="RFF37513.1"/>
    </source>
</evidence>
<evidence type="ECO:0000313" key="3">
    <source>
        <dbReference type="Proteomes" id="UP000259570"/>
    </source>
</evidence>
<dbReference type="Proteomes" id="UP000259570">
    <property type="component" value="Unassembled WGS sequence"/>
</dbReference>
<comment type="caution">
    <text evidence="2">The sequence shown here is derived from an EMBL/GenBank/DDBJ whole genome shotgun (WGS) entry which is preliminary data.</text>
</comment>
<evidence type="ECO:0008006" key="4">
    <source>
        <dbReference type="Google" id="ProtNLM"/>
    </source>
</evidence>
<dbReference type="STRING" id="1843581.A7D16_18040"/>
<feature type="chain" id="PRO_5017673583" description="Peptidase" evidence="1">
    <location>
        <begin position="29"/>
        <end position="84"/>
    </location>
</feature>
<proteinExistence type="predicted"/>
<sequence length="84" mass="9165">MCLFRRHSPPRRRALRSAVLSLSIGLVACSQQPPFPSQTATPAEALCAMVAEPPLDEPPTDLRADGMQQLSLASRCASALRRHR</sequence>
<accession>A0A3E1KH71</accession>
<name>A0A3E1KH71_9XANT</name>
<keyword evidence="1" id="KW-0732">Signal</keyword>
<dbReference type="PROSITE" id="PS51257">
    <property type="entry name" value="PROKAR_LIPOPROTEIN"/>
    <property type="match status" value="1"/>
</dbReference>
<reference evidence="2 3" key="1">
    <citation type="submission" date="2018-08" db="EMBL/GenBank/DDBJ databases">
        <title>Genome sequencing of X. nasturtii WHRI 8984.</title>
        <authorList>
            <person name="Studholme D.J."/>
            <person name="Mchugh J."/>
            <person name="Vicente J."/>
        </authorList>
    </citation>
    <scope>NUCLEOTIDE SEQUENCE [LARGE SCALE GENOMIC DNA]</scope>
    <source>
        <strain evidence="2 3">WHRI 8984</strain>
    </source>
</reference>
<feature type="signal peptide" evidence="1">
    <location>
        <begin position="1"/>
        <end position="28"/>
    </location>
</feature>